<dbReference type="EMBL" id="BDQV01009314">
    <property type="protein sequence ID" value="GAY32350.1"/>
    <property type="molecule type" value="Genomic_DNA"/>
</dbReference>
<dbReference type="InterPro" id="IPR013128">
    <property type="entry name" value="Peptidase_C1A"/>
</dbReference>
<dbReference type="FunFam" id="3.90.70.10:FF:000204">
    <property type="entry name" value="Papain"/>
    <property type="match status" value="1"/>
</dbReference>
<feature type="non-terminal residue" evidence="8">
    <location>
        <position position="1"/>
    </location>
</feature>
<evidence type="ECO:0000256" key="5">
    <source>
        <dbReference type="ARBA" id="ARBA00023145"/>
    </source>
</evidence>
<evidence type="ECO:0000256" key="6">
    <source>
        <dbReference type="ARBA" id="ARBA00023157"/>
    </source>
</evidence>
<protein>
    <recommendedName>
        <fullName evidence="7">Peptidase C1A papain C-terminal domain-containing protein</fullName>
    </recommendedName>
</protein>
<sequence>YTGYKMPSPSHRSTTSSTFKYQNLSMTDVPTSLDWRDKGAVTPIKNQKECGCCWAFAAVAAVEGITKIRSGNLIQLSEQQLLDCSTNGNNGCLGGSREKAFAYIIQNQGIATEDEYPYQAVPGTCSAAQKPAAAKISNYEEVPSGDEQALLKAVSMQPVSIAIAAYSTEFQSYKEGIFNGVCGTQLDHAVTIVGFGTTEDGANYWLIKNSWGNTWGDAGYMKIVRDEGLCGIGTRSSYPLA</sequence>
<dbReference type="InterPro" id="IPR025660">
    <property type="entry name" value="Pept_his_AS"/>
</dbReference>
<dbReference type="AlphaFoldDB" id="A0A2H5MWH7"/>
<reference evidence="8 9" key="1">
    <citation type="journal article" date="2017" name="Front. Genet.">
        <title>Draft sequencing of the heterozygous diploid genome of Satsuma (Citrus unshiu Marc.) using a hybrid assembly approach.</title>
        <authorList>
            <person name="Shimizu T."/>
            <person name="Tanizawa Y."/>
            <person name="Mochizuki T."/>
            <person name="Nagasaki H."/>
            <person name="Yoshioka T."/>
            <person name="Toyoda A."/>
            <person name="Fujiyama A."/>
            <person name="Kaminuma E."/>
            <person name="Nakamura Y."/>
        </authorList>
    </citation>
    <scope>NUCLEOTIDE SEQUENCE [LARGE SCALE GENOMIC DNA]</scope>
    <source>
        <strain evidence="9">cv. Miyagawa wase</strain>
    </source>
</reference>
<dbReference type="InterPro" id="IPR000169">
    <property type="entry name" value="Pept_cys_AS"/>
</dbReference>
<dbReference type="PRINTS" id="PR00705">
    <property type="entry name" value="PAPAIN"/>
</dbReference>
<evidence type="ECO:0000313" key="9">
    <source>
        <dbReference type="Proteomes" id="UP000236630"/>
    </source>
</evidence>
<evidence type="ECO:0000313" key="8">
    <source>
        <dbReference type="EMBL" id="GAY32350.1"/>
    </source>
</evidence>
<dbReference type="PROSITE" id="PS00639">
    <property type="entry name" value="THIOL_PROTEASE_HIS"/>
    <property type="match status" value="1"/>
</dbReference>
<comment type="similarity">
    <text evidence="1">Belongs to the peptidase C1 family.</text>
</comment>
<dbReference type="GO" id="GO:0008234">
    <property type="term" value="F:cysteine-type peptidase activity"/>
    <property type="evidence" value="ECO:0007669"/>
    <property type="project" value="UniProtKB-KW"/>
</dbReference>
<keyword evidence="6" id="KW-1015">Disulfide bond</keyword>
<dbReference type="Pfam" id="PF00112">
    <property type="entry name" value="Peptidase_C1"/>
    <property type="match status" value="1"/>
</dbReference>
<evidence type="ECO:0000256" key="2">
    <source>
        <dbReference type="ARBA" id="ARBA00022670"/>
    </source>
</evidence>
<dbReference type="CDD" id="cd02248">
    <property type="entry name" value="Peptidase_C1A"/>
    <property type="match status" value="1"/>
</dbReference>
<comment type="caution">
    <text evidence="8">The sequence shown here is derived from an EMBL/GenBank/DDBJ whole genome shotgun (WGS) entry which is preliminary data.</text>
</comment>
<dbReference type="SUPFAM" id="SSF54001">
    <property type="entry name" value="Cysteine proteinases"/>
    <property type="match status" value="1"/>
</dbReference>
<feature type="domain" description="Peptidase C1A papain C-terminal" evidence="7">
    <location>
        <begin position="29"/>
        <end position="240"/>
    </location>
</feature>
<keyword evidence="2" id="KW-0645">Protease</keyword>
<dbReference type="PROSITE" id="PS00139">
    <property type="entry name" value="THIOL_PROTEASE_CYS"/>
    <property type="match status" value="1"/>
</dbReference>
<dbReference type="PROSITE" id="PS00640">
    <property type="entry name" value="THIOL_PROTEASE_ASN"/>
    <property type="match status" value="1"/>
</dbReference>
<organism evidence="8 9">
    <name type="scientific">Citrus unshiu</name>
    <name type="common">Satsuma mandarin</name>
    <name type="synonym">Citrus nobilis var. unshiu</name>
    <dbReference type="NCBI Taxonomy" id="55188"/>
    <lineage>
        <taxon>Eukaryota</taxon>
        <taxon>Viridiplantae</taxon>
        <taxon>Streptophyta</taxon>
        <taxon>Embryophyta</taxon>
        <taxon>Tracheophyta</taxon>
        <taxon>Spermatophyta</taxon>
        <taxon>Magnoliopsida</taxon>
        <taxon>eudicotyledons</taxon>
        <taxon>Gunneridae</taxon>
        <taxon>Pentapetalae</taxon>
        <taxon>rosids</taxon>
        <taxon>malvids</taxon>
        <taxon>Sapindales</taxon>
        <taxon>Rutaceae</taxon>
        <taxon>Aurantioideae</taxon>
        <taxon>Citrus</taxon>
    </lineage>
</organism>
<proteinExistence type="inferred from homology"/>
<dbReference type="PANTHER" id="PTHR12411">
    <property type="entry name" value="CYSTEINE PROTEASE FAMILY C1-RELATED"/>
    <property type="match status" value="1"/>
</dbReference>
<dbReference type="STRING" id="55188.A0A2H5MWH7"/>
<name>A0A2H5MWH7_CITUN</name>
<dbReference type="SMART" id="SM00645">
    <property type="entry name" value="Pept_C1"/>
    <property type="match status" value="1"/>
</dbReference>
<keyword evidence="3" id="KW-0378">Hydrolase</keyword>
<keyword evidence="5" id="KW-0865">Zymogen</keyword>
<gene>
    <name evidence="8" type="ORF">CUMW_288050</name>
</gene>
<dbReference type="Gene3D" id="3.90.70.10">
    <property type="entry name" value="Cysteine proteinases"/>
    <property type="match status" value="1"/>
</dbReference>
<evidence type="ECO:0000259" key="7">
    <source>
        <dbReference type="SMART" id="SM00645"/>
    </source>
</evidence>
<dbReference type="InterPro" id="IPR039417">
    <property type="entry name" value="Peptidase_C1A_papain-like"/>
</dbReference>
<dbReference type="GO" id="GO:0006508">
    <property type="term" value="P:proteolysis"/>
    <property type="evidence" value="ECO:0007669"/>
    <property type="project" value="UniProtKB-KW"/>
</dbReference>
<accession>A0A2H5MWH7</accession>
<keyword evidence="4" id="KW-0788">Thiol protease</keyword>
<keyword evidence="9" id="KW-1185">Reference proteome</keyword>
<dbReference type="Proteomes" id="UP000236630">
    <property type="component" value="Unassembled WGS sequence"/>
</dbReference>
<dbReference type="InterPro" id="IPR025661">
    <property type="entry name" value="Pept_asp_AS"/>
</dbReference>
<evidence type="ECO:0000256" key="1">
    <source>
        <dbReference type="ARBA" id="ARBA00008455"/>
    </source>
</evidence>
<evidence type="ECO:0000256" key="4">
    <source>
        <dbReference type="ARBA" id="ARBA00022807"/>
    </source>
</evidence>
<dbReference type="InterPro" id="IPR000668">
    <property type="entry name" value="Peptidase_C1A_C"/>
</dbReference>
<evidence type="ECO:0000256" key="3">
    <source>
        <dbReference type="ARBA" id="ARBA00022801"/>
    </source>
</evidence>
<dbReference type="InterPro" id="IPR038765">
    <property type="entry name" value="Papain-like_cys_pep_sf"/>
</dbReference>